<keyword evidence="2" id="KW-1185">Reference proteome</keyword>
<dbReference type="Proteomes" id="UP000024635">
    <property type="component" value="Unassembled WGS sequence"/>
</dbReference>
<gene>
    <name evidence="1" type="primary">Acey_s0004.g2197</name>
    <name evidence="1" type="ORF">Y032_0004g2197</name>
</gene>
<comment type="caution">
    <text evidence="1">The sequence shown here is derived from an EMBL/GenBank/DDBJ whole genome shotgun (WGS) entry which is preliminary data.</text>
</comment>
<organism evidence="1 2">
    <name type="scientific">Ancylostoma ceylanicum</name>
    <dbReference type="NCBI Taxonomy" id="53326"/>
    <lineage>
        <taxon>Eukaryota</taxon>
        <taxon>Metazoa</taxon>
        <taxon>Ecdysozoa</taxon>
        <taxon>Nematoda</taxon>
        <taxon>Chromadorea</taxon>
        <taxon>Rhabditida</taxon>
        <taxon>Rhabditina</taxon>
        <taxon>Rhabditomorpha</taxon>
        <taxon>Strongyloidea</taxon>
        <taxon>Ancylostomatidae</taxon>
        <taxon>Ancylostomatinae</taxon>
        <taxon>Ancylostoma</taxon>
    </lineage>
</organism>
<name>A0A016VXN3_9BILA</name>
<dbReference type="EMBL" id="JARK01001340">
    <property type="protein sequence ID" value="EYC31513.1"/>
    <property type="molecule type" value="Genomic_DNA"/>
</dbReference>
<sequence length="78" mass="9154">MPPASHCIGDIRIQRLYDAQMKSNAWRIPRDGIDQRRPLYFFPTNGLFTFANTYETLFWEPSYGYSSTLSHLINQKLP</sequence>
<proteinExistence type="predicted"/>
<evidence type="ECO:0000313" key="2">
    <source>
        <dbReference type="Proteomes" id="UP000024635"/>
    </source>
</evidence>
<accession>A0A016VXN3</accession>
<evidence type="ECO:0000313" key="1">
    <source>
        <dbReference type="EMBL" id="EYC31513.1"/>
    </source>
</evidence>
<protein>
    <submittedName>
        <fullName evidence="1">Uncharacterized protein</fullName>
    </submittedName>
</protein>
<reference evidence="2" key="1">
    <citation type="journal article" date="2015" name="Nat. Genet.">
        <title>The genome and transcriptome of the zoonotic hookworm Ancylostoma ceylanicum identify infection-specific gene families.</title>
        <authorList>
            <person name="Schwarz E.M."/>
            <person name="Hu Y."/>
            <person name="Antoshechkin I."/>
            <person name="Miller M.M."/>
            <person name="Sternberg P.W."/>
            <person name="Aroian R.V."/>
        </authorList>
    </citation>
    <scope>NUCLEOTIDE SEQUENCE</scope>
    <source>
        <strain evidence="2">HY135</strain>
    </source>
</reference>
<dbReference type="AlphaFoldDB" id="A0A016VXN3"/>